<reference evidence="2 3" key="1">
    <citation type="submission" date="2016-10" db="EMBL/GenBank/DDBJ databases">
        <authorList>
            <person name="Varghese N."/>
            <person name="Submissions S."/>
        </authorList>
    </citation>
    <scope>NUCLEOTIDE SEQUENCE [LARGE SCALE GENOMIC DNA]</scope>
    <source>
        <strain evidence="2 3">TC-13</strain>
    </source>
</reference>
<dbReference type="AlphaFoldDB" id="A0A1H8ZDG8"/>
<organism evidence="2 3">
    <name type="scientific">Lysinibacillus fusiformis</name>
    <dbReference type="NCBI Taxonomy" id="28031"/>
    <lineage>
        <taxon>Bacteria</taxon>
        <taxon>Bacillati</taxon>
        <taxon>Bacillota</taxon>
        <taxon>Bacilli</taxon>
        <taxon>Bacillales</taxon>
        <taxon>Bacillaceae</taxon>
        <taxon>Lysinibacillus</taxon>
    </lineage>
</organism>
<dbReference type="Proteomes" id="UP000199410">
    <property type="component" value="Unassembled WGS sequence"/>
</dbReference>
<protein>
    <submittedName>
        <fullName evidence="2">Uncharacterized protein</fullName>
    </submittedName>
</protein>
<gene>
    <name evidence="2" type="ORF">SAMN02787113_00200</name>
</gene>
<evidence type="ECO:0000313" key="3">
    <source>
        <dbReference type="Proteomes" id="UP000199410"/>
    </source>
</evidence>
<evidence type="ECO:0000256" key="1">
    <source>
        <dbReference type="SAM" id="Coils"/>
    </source>
</evidence>
<accession>A0A1H8ZDG8</accession>
<feature type="coiled-coil region" evidence="1">
    <location>
        <begin position="58"/>
        <end position="92"/>
    </location>
</feature>
<comment type="caution">
    <text evidence="2">The sequence shown here is derived from an EMBL/GenBank/DDBJ whole genome shotgun (WGS) entry which is preliminary data.</text>
</comment>
<name>A0A1H8ZDG8_9BACI</name>
<evidence type="ECO:0000313" key="2">
    <source>
        <dbReference type="EMBL" id="SEP62452.1"/>
    </source>
</evidence>
<proteinExistence type="predicted"/>
<dbReference type="EMBL" id="FOEL01000002">
    <property type="protein sequence ID" value="SEP62452.1"/>
    <property type="molecule type" value="Genomic_DNA"/>
</dbReference>
<sequence length="181" mass="21053">MMTNKIKSSTLSYEPFEDGTLALNAAETLMLIPQSRYLELLHKEKVYSARHTDLDHKQNGIEQERKTLKKQNAALTEDLQKSKQQNIVLQKKVTEYNCVVEEMQVLRQQNTELLIELSKYTSLSRESLTGPLKSMIRNMREQGVGIKEIHIRIKRQINPDISYSTVRKYISELESEQKDGR</sequence>
<dbReference type="RefSeq" id="WP_008175615.1">
    <property type="nucleotide sequence ID" value="NZ_BJOM01000001.1"/>
</dbReference>
<keyword evidence="1" id="KW-0175">Coiled coil</keyword>